<dbReference type="OrthoDB" id="384281at2157"/>
<dbReference type="Proteomes" id="UP000323439">
    <property type="component" value="Unassembled WGS sequence"/>
</dbReference>
<proteinExistence type="predicted"/>
<evidence type="ECO:0000313" key="2">
    <source>
        <dbReference type="Proteomes" id="UP000323439"/>
    </source>
</evidence>
<dbReference type="AlphaFoldDB" id="A0A1G5X4G9"/>
<name>A0A1G5X4G9_9EURY</name>
<dbReference type="EMBL" id="FMXB01000017">
    <property type="protein sequence ID" value="SDA65130.1"/>
    <property type="molecule type" value="Genomic_DNA"/>
</dbReference>
<reference evidence="1 2" key="1">
    <citation type="submission" date="2016-10" db="EMBL/GenBank/DDBJ databases">
        <authorList>
            <person name="Varghese N."/>
            <person name="Submissions S."/>
        </authorList>
    </citation>
    <scope>NUCLEOTIDE SEQUENCE [LARGE SCALE GENOMIC DNA]</scope>
    <source>
        <strain evidence="1 2">DSM 16643</strain>
    </source>
</reference>
<organism evidence="1 2">
    <name type="scientific">Methanobrevibacter millerae</name>
    <dbReference type="NCBI Taxonomy" id="230361"/>
    <lineage>
        <taxon>Archaea</taxon>
        <taxon>Methanobacteriati</taxon>
        <taxon>Methanobacteriota</taxon>
        <taxon>Methanomada group</taxon>
        <taxon>Methanobacteria</taxon>
        <taxon>Methanobacteriales</taxon>
        <taxon>Methanobacteriaceae</taxon>
        <taxon>Methanobrevibacter</taxon>
    </lineage>
</organism>
<protein>
    <submittedName>
        <fullName evidence="1">Uncharacterized protein</fullName>
    </submittedName>
</protein>
<keyword evidence="2" id="KW-1185">Reference proteome</keyword>
<dbReference type="RefSeq" id="WP_149732447.1">
    <property type="nucleotide sequence ID" value="NZ_FMXB01000017.1"/>
</dbReference>
<evidence type="ECO:0000313" key="1">
    <source>
        <dbReference type="EMBL" id="SDA65130.1"/>
    </source>
</evidence>
<gene>
    <name evidence="1" type="ORF">SAMN02910315_01944</name>
</gene>
<sequence>MTKMNLEIIDYINNADLDDNLKQFFINAIIYELRNQNKTQFTAAYTTMIESAIKSGGDE</sequence>
<accession>A0A1G5X4G9</accession>